<dbReference type="Gene3D" id="6.10.140.2220">
    <property type="match status" value="1"/>
</dbReference>
<proteinExistence type="evidence at transcript level"/>
<dbReference type="GO" id="GO:0008270">
    <property type="term" value="F:zinc ion binding"/>
    <property type="evidence" value="ECO:0007669"/>
    <property type="project" value="UniProtKB-KW"/>
</dbReference>
<sequence>MRWVKIDTSVNGIFSREACPEDSEYLHTHMDTFKCMWHEQTRNYWARMIISLREYVRKHIFTYESLERLGAPASAFEVIIEHAYINICTNFAEDSFGQAREFLRAIINICANRDMMNQIGARPLSNDPFYNKFTRDFYRTVFGQPSSTMLKVQLQAHITLPLYSRFAAGVVALIKQWVRVTDCSLKDYFQKFHAHPYWSYPDDYCPQKYFFSYVRDKFYGWDSPEMFEVKAVMSRAPDRATSFAEVIELLSDYLDELSDISEDSEDSVCLPGNRHPSDIASGVSDQLLNEAPFHIRELCSTCMLESSDYSSDDESYDGIIPGSKEEDELCKDLNIDRKFWNQPKVKALLDAAEKRYRERLLDKMTDSVINSCYAKAAETNGKAAKTNGKAAETNNKATETSSKAASKRKGKKRKKGRNAASISNNVTTAPLSHQPAFMKNGAVPPPTPRPEIIHLEENGASAQLTATLERLKLKLENNETPSTASSQQQPGNASGMPKPQEAAKKPQKAAKELDEPSSKNVENKSLGSGDAAASKPVGSLKKVDQKLSVNGDTAASKVVEPSKKIGKKPLVNGDIAALKAAVRKCSTCSKSDGVKLKKCSLCVQKKMDPVYYCSRECQMEDWDNHQTVHMDDID</sequence>
<evidence type="ECO:0000313" key="7">
    <source>
        <dbReference type="EMBL" id="JAC30304.1"/>
    </source>
</evidence>
<dbReference type="InterPro" id="IPR058430">
    <property type="entry name" value="DUF8117"/>
</dbReference>
<feature type="domain" description="MYND-type" evidence="6">
    <location>
        <begin position="585"/>
        <end position="629"/>
    </location>
</feature>
<reference evidence="7" key="1">
    <citation type="submission" date="2014-03" db="EMBL/GenBank/DDBJ databases">
        <title>The sialotranscriptome of Amblyomma triste, Amblyomma parvum and Amblyomma cajennense ticks, uncovered by 454-based RNA-seq.</title>
        <authorList>
            <person name="Garcia G.R."/>
            <person name="Gardinassi L.G."/>
            <person name="Ribeiro J.M."/>
            <person name="Anatriello E."/>
            <person name="Ferreira B.R."/>
            <person name="Moreira H.N."/>
            <person name="Mafra C."/>
            <person name="Olegario M.M."/>
            <person name="Szabo P.J."/>
            <person name="Miranda-Santos I.K."/>
            <person name="Maruyama S.R."/>
        </authorList>
    </citation>
    <scope>NUCLEOTIDE SEQUENCE</scope>
    <source>
        <strain evidence="7">Mato Grasso do Sul</strain>
        <tissue evidence="7">Salivary glands</tissue>
    </source>
</reference>
<dbReference type="Pfam" id="PF26431">
    <property type="entry name" value="DUF8117"/>
    <property type="match status" value="1"/>
</dbReference>
<keyword evidence="1" id="KW-0479">Metal-binding</keyword>
<feature type="compositionally biased region" description="Basic residues" evidence="5">
    <location>
        <begin position="405"/>
        <end position="417"/>
    </location>
</feature>
<organism evidence="7">
    <name type="scientific">Amblyomma triste</name>
    <name type="common">Neotropical tick</name>
    <dbReference type="NCBI Taxonomy" id="251400"/>
    <lineage>
        <taxon>Eukaryota</taxon>
        <taxon>Metazoa</taxon>
        <taxon>Ecdysozoa</taxon>
        <taxon>Arthropoda</taxon>
        <taxon>Chelicerata</taxon>
        <taxon>Arachnida</taxon>
        <taxon>Acari</taxon>
        <taxon>Parasitiformes</taxon>
        <taxon>Ixodida</taxon>
        <taxon>Ixodoidea</taxon>
        <taxon>Ixodidae</taxon>
        <taxon>Amblyomminae</taxon>
        <taxon>Amblyomma</taxon>
    </lineage>
</organism>
<keyword evidence="3" id="KW-0862">Zinc</keyword>
<feature type="region of interest" description="Disordered" evidence="5">
    <location>
        <begin position="380"/>
        <end position="452"/>
    </location>
</feature>
<dbReference type="EMBL" id="GBBM01005114">
    <property type="protein sequence ID" value="JAC30304.1"/>
    <property type="molecule type" value="mRNA"/>
</dbReference>
<feature type="region of interest" description="Disordered" evidence="5">
    <location>
        <begin position="478"/>
        <end position="541"/>
    </location>
</feature>
<evidence type="ECO:0000256" key="3">
    <source>
        <dbReference type="ARBA" id="ARBA00022833"/>
    </source>
</evidence>
<accession>A0A023G968</accession>
<dbReference type="AlphaFoldDB" id="A0A023G968"/>
<keyword evidence="2 4" id="KW-0863">Zinc-finger</keyword>
<feature type="compositionally biased region" description="Polar residues" evidence="5">
    <location>
        <begin position="422"/>
        <end position="431"/>
    </location>
</feature>
<dbReference type="PROSITE" id="PS50865">
    <property type="entry name" value="ZF_MYND_2"/>
    <property type="match status" value="1"/>
</dbReference>
<feature type="compositionally biased region" description="Basic and acidic residues" evidence="5">
    <location>
        <begin position="501"/>
        <end position="517"/>
    </location>
</feature>
<evidence type="ECO:0000256" key="5">
    <source>
        <dbReference type="SAM" id="MobiDB-lite"/>
    </source>
</evidence>
<evidence type="ECO:0000259" key="6">
    <source>
        <dbReference type="PROSITE" id="PS50865"/>
    </source>
</evidence>
<dbReference type="Pfam" id="PF01753">
    <property type="entry name" value="zf-MYND"/>
    <property type="match status" value="1"/>
</dbReference>
<evidence type="ECO:0000256" key="4">
    <source>
        <dbReference type="PROSITE-ProRule" id="PRU00134"/>
    </source>
</evidence>
<evidence type="ECO:0000256" key="2">
    <source>
        <dbReference type="ARBA" id="ARBA00022771"/>
    </source>
</evidence>
<name>A0A023G968_AMBTT</name>
<dbReference type="SUPFAM" id="SSF144232">
    <property type="entry name" value="HIT/MYND zinc finger-like"/>
    <property type="match status" value="1"/>
</dbReference>
<feature type="compositionally biased region" description="Polar residues" evidence="5">
    <location>
        <begin position="480"/>
        <end position="492"/>
    </location>
</feature>
<evidence type="ECO:0000256" key="1">
    <source>
        <dbReference type="ARBA" id="ARBA00022723"/>
    </source>
</evidence>
<feature type="compositionally biased region" description="Low complexity" evidence="5">
    <location>
        <begin position="380"/>
        <end position="404"/>
    </location>
</feature>
<dbReference type="InterPro" id="IPR002893">
    <property type="entry name" value="Znf_MYND"/>
</dbReference>
<protein>
    <recommendedName>
        <fullName evidence="6">MYND-type domain-containing protein</fullName>
    </recommendedName>
</protein>